<dbReference type="Gene3D" id="3.90.550.10">
    <property type="entry name" value="Spore Coat Polysaccharide Biosynthesis Protein SpsA, Chain A"/>
    <property type="match status" value="1"/>
</dbReference>
<keyword evidence="4 6" id="KW-0808">Transferase</keyword>
<dbReference type="InterPro" id="IPR029044">
    <property type="entry name" value="Nucleotide-diphossugar_trans"/>
</dbReference>
<feature type="domain" description="Glycosyltransferase 2-like" evidence="5">
    <location>
        <begin position="7"/>
        <end position="181"/>
    </location>
</feature>
<dbReference type="EMBL" id="QRZM01000028">
    <property type="protein sequence ID" value="RGV68722.1"/>
    <property type="molecule type" value="Genomic_DNA"/>
</dbReference>
<evidence type="ECO:0000256" key="4">
    <source>
        <dbReference type="ARBA" id="ARBA00022679"/>
    </source>
</evidence>
<comment type="pathway">
    <text evidence="1">Cell wall biogenesis; cell wall polysaccharide biosynthesis.</text>
</comment>
<evidence type="ECO:0000313" key="7">
    <source>
        <dbReference type="Proteomes" id="UP000284543"/>
    </source>
</evidence>
<comment type="caution">
    <text evidence="6">The sequence shown here is derived from an EMBL/GenBank/DDBJ whole genome shotgun (WGS) entry which is preliminary data.</text>
</comment>
<gene>
    <name evidence="6" type="ORF">DWW02_29070</name>
</gene>
<dbReference type="RefSeq" id="WP_118019759.1">
    <property type="nucleotide sequence ID" value="NZ_JAQEBA010000027.1"/>
</dbReference>
<sequence>MGALAVIILLNYNGEKDTIECLNSLKRITYENYLVLVVDNHSSNQSVQALRDCQADLGFEMLEANENNGFSAGNNIGIKFALEHQADYIVLLNNDTLVEPDFLEKLLEPFQICDRCGLTTGTIYYENDRKRVWCAGGEFNQKTFKVTMLGNGNTEYHIPTAIKEVSFSTGCCMCIKAELLESIGFLDERFFLYEEDTEFCYRVIQSGWKIYYAPQSIVYHKVSSSTGGGKKASPLTQYYMVRNKMIFISEYARGLKRIRAYMHSLAMYGYYCLKGYMDIRYAGRGIWDFRAGIKGKIKWVKE</sequence>
<evidence type="ECO:0000256" key="2">
    <source>
        <dbReference type="ARBA" id="ARBA00006739"/>
    </source>
</evidence>
<dbReference type="AlphaFoldDB" id="A0A412YSY9"/>
<reference evidence="6 7" key="1">
    <citation type="submission" date="2018-08" db="EMBL/GenBank/DDBJ databases">
        <title>A genome reference for cultivated species of the human gut microbiota.</title>
        <authorList>
            <person name="Zou Y."/>
            <person name="Xue W."/>
            <person name="Luo G."/>
        </authorList>
    </citation>
    <scope>NUCLEOTIDE SEQUENCE [LARGE SCALE GENOMIC DNA]</scope>
    <source>
        <strain evidence="6 7">AF14-18</strain>
    </source>
</reference>
<evidence type="ECO:0000313" key="6">
    <source>
        <dbReference type="EMBL" id="RGV68722.1"/>
    </source>
</evidence>
<protein>
    <submittedName>
        <fullName evidence="6">Glycosyltransferase family 2 protein</fullName>
    </submittedName>
</protein>
<evidence type="ECO:0000256" key="3">
    <source>
        <dbReference type="ARBA" id="ARBA00022676"/>
    </source>
</evidence>
<organism evidence="6 7">
    <name type="scientific">Enterocloster bolteae</name>
    <dbReference type="NCBI Taxonomy" id="208479"/>
    <lineage>
        <taxon>Bacteria</taxon>
        <taxon>Bacillati</taxon>
        <taxon>Bacillota</taxon>
        <taxon>Clostridia</taxon>
        <taxon>Lachnospirales</taxon>
        <taxon>Lachnospiraceae</taxon>
        <taxon>Enterocloster</taxon>
    </lineage>
</organism>
<proteinExistence type="inferred from homology"/>
<accession>A0A412YSY9</accession>
<name>A0A412YSY9_9FIRM</name>
<evidence type="ECO:0000259" key="5">
    <source>
        <dbReference type="Pfam" id="PF00535"/>
    </source>
</evidence>
<dbReference type="PANTHER" id="PTHR43179:SF12">
    <property type="entry name" value="GALACTOFURANOSYLTRANSFERASE GLFT2"/>
    <property type="match status" value="1"/>
</dbReference>
<dbReference type="GO" id="GO:0016757">
    <property type="term" value="F:glycosyltransferase activity"/>
    <property type="evidence" value="ECO:0007669"/>
    <property type="project" value="UniProtKB-KW"/>
</dbReference>
<dbReference type="Pfam" id="PF00535">
    <property type="entry name" value="Glycos_transf_2"/>
    <property type="match status" value="1"/>
</dbReference>
<evidence type="ECO:0000256" key="1">
    <source>
        <dbReference type="ARBA" id="ARBA00004776"/>
    </source>
</evidence>
<dbReference type="PANTHER" id="PTHR43179">
    <property type="entry name" value="RHAMNOSYLTRANSFERASE WBBL"/>
    <property type="match status" value="1"/>
</dbReference>
<keyword evidence="3" id="KW-0328">Glycosyltransferase</keyword>
<dbReference type="SUPFAM" id="SSF53448">
    <property type="entry name" value="Nucleotide-diphospho-sugar transferases"/>
    <property type="match status" value="1"/>
</dbReference>
<dbReference type="InterPro" id="IPR001173">
    <property type="entry name" value="Glyco_trans_2-like"/>
</dbReference>
<comment type="similarity">
    <text evidence="2">Belongs to the glycosyltransferase 2 family.</text>
</comment>
<dbReference type="CDD" id="cd04186">
    <property type="entry name" value="GT_2_like_c"/>
    <property type="match status" value="1"/>
</dbReference>
<dbReference type="Proteomes" id="UP000284543">
    <property type="component" value="Unassembled WGS sequence"/>
</dbReference>